<feature type="domain" description="HSF-type DNA-binding" evidence="6">
    <location>
        <begin position="7"/>
        <end position="107"/>
    </location>
</feature>
<comment type="subcellular location">
    <subcellularLocation>
        <location evidence="1">Nucleus</location>
    </subcellularLocation>
</comment>
<sequence length="149" mass="17150">CARIPGPGGNFPAKLWRLVNDPHTDSVRWDQQGEGILIDRALFEAEVLGDLFKTNNFTSFIRQLNLYGFRKGGGRQDDEPDSPAELHFQNPYFKRDKPELLAHLRRMTRSNRAKLQAGLEVSCRRCGVLLHRHLIYSLVCRSQACWPYP</sequence>
<organism evidence="7 8">
    <name type="scientific">Scleropages formosus</name>
    <name type="common">Asian bonytongue</name>
    <name type="synonym">Osteoglossum formosum</name>
    <dbReference type="NCBI Taxonomy" id="113540"/>
    <lineage>
        <taxon>Eukaryota</taxon>
        <taxon>Metazoa</taxon>
        <taxon>Chordata</taxon>
        <taxon>Craniata</taxon>
        <taxon>Vertebrata</taxon>
        <taxon>Euteleostomi</taxon>
        <taxon>Actinopterygii</taxon>
        <taxon>Neopterygii</taxon>
        <taxon>Teleostei</taxon>
        <taxon>Osteoglossocephala</taxon>
        <taxon>Osteoglossomorpha</taxon>
        <taxon>Osteoglossiformes</taxon>
        <taxon>Osteoglossidae</taxon>
        <taxon>Scleropages</taxon>
    </lineage>
</organism>
<keyword evidence="8" id="KW-1185">Reference proteome</keyword>
<dbReference type="SMART" id="SM00415">
    <property type="entry name" value="HSF"/>
    <property type="match status" value="1"/>
</dbReference>
<dbReference type="GO" id="GO:0005634">
    <property type="term" value="C:nucleus"/>
    <property type="evidence" value="ECO:0007669"/>
    <property type="project" value="UniProtKB-SubCell"/>
</dbReference>
<dbReference type="InterPro" id="IPR036388">
    <property type="entry name" value="WH-like_DNA-bd_sf"/>
</dbReference>
<evidence type="ECO:0000313" key="8">
    <source>
        <dbReference type="Proteomes" id="UP000694397"/>
    </source>
</evidence>
<dbReference type="InterPro" id="IPR000232">
    <property type="entry name" value="HSF_DNA-bd"/>
</dbReference>
<evidence type="ECO:0000256" key="5">
    <source>
        <dbReference type="RuleBase" id="RU004020"/>
    </source>
</evidence>
<dbReference type="PANTHER" id="PTHR10015:SF278">
    <property type="entry name" value="HEAT SHOCK FACTOR PROTEIN 5"/>
    <property type="match status" value="1"/>
</dbReference>
<reference evidence="7" key="3">
    <citation type="submission" date="2025-09" db="UniProtKB">
        <authorList>
            <consortium name="Ensembl"/>
        </authorList>
    </citation>
    <scope>IDENTIFICATION</scope>
</reference>
<accession>A0A8C9WV70</accession>
<reference evidence="7 8" key="1">
    <citation type="submission" date="2019-04" db="EMBL/GenBank/DDBJ databases">
        <authorList>
            <consortium name="Wellcome Sanger Institute Data Sharing"/>
        </authorList>
    </citation>
    <scope>NUCLEOTIDE SEQUENCE [LARGE SCALE GENOMIC DNA]</scope>
</reference>
<dbReference type="GO" id="GO:0003700">
    <property type="term" value="F:DNA-binding transcription factor activity"/>
    <property type="evidence" value="ECO:0007669"/>
    <property type="project" value="InterPro"/>
</dbReference>
<dbReference type="SUPFAM" id="SSF46785">
    <property type="entry name" value="Winged helix' DNA-binding domain"/>
    <property type="match status" value="1"/>
</dbReference>
<evidence type="ECO:0000313" key="7">
    <source>
        <dbReference type="Ensembl" id="ENSSFOP00015079211.1"/>
    </source>
</evidence>
<dbReference type="PANTHER" id="PTHR10015">
    <property type="entry name" value="HEAT SHOCK TRANSCRIPTION FACTOR"/>
    <property type="match status" value="1"/>
</dbReference>
<dbReference type="Proteomes" id="UP000694397">
    <property type="component" value="Chromosome 25"/>
</dbReference>
<dbReference type="AlphaFoldDB" id="A0A8C9WV70"/>
<evidence type="ECO:0000259" key="6">
    <source>
        <dbReference type="SMART" id="SM00415"/>
    </source>
</evidence>
<dbReference type="Pfam" id="PF00447">
    <property type="entry name" value="HSF_DNA-bind"/>
    <property type="match status" value="1"/>
</dbReference>
<evidence type="ECO:0000256" key="1">
    <source>
        <dbReference type="ARBA" id="ARBA00004123"/>
    </source>
</evidence>
<evidence type="ECO:0000256" key="4">
    <source>
        <dbReference type="ARBA" id="ARBA00023242"/>
    </source>
</evidence>
<dbReference type="Gene3D" id="1.10.10.10">
    <property type="entry name" value="Winged helix-like DNA-binding domain superfamily/Winged helix DNA-binding domain"/>
    <property type="match status" value="1"/>
</dbReference>
<name>A0A8C9WV70_SCLFO</name>
<evidence type="ECO:0000256" key="2">
    <source>
        <dbReference type="ARBA" id="ARBA00006403"/>
    </source>
</evidence>
<keyword evidence="4" id="KW-0539">Nucleus</keyword>
<keyword evidence="3" id="KW-0238">DNA-binding</keyword>
<protein>
    <recommendedName>
        <fullName evidence="6">HSF-type DNA-binding domain-containing protein</fullName>
    </recommendedName>
</protein>
<reference evidence="7" key="2">
    <citation type="submission" date="2025-08" db="UniProtKB">
        <authorList>
            <consortium name="Ensembl"/>
        </authorList>
    </citation>
    <scope>IDENTIFICATION</scope>
</reference>
<dbReference type="GO" id="GO:0043565">
    <property type="term" value="F:sequence-specific DNA binding"/>
    <property type="evidence" value="ECO:0007669"/>
    <property type="project" value="InterPro"/>
</dbReference>
<proteinExistence type="inferred from homology"/>
<evidence type="ECO:0000256" key="3">
    <source>
        <dbReference type="ARBA" id="ARBA00023125"/>
    </source>
</evidence>
<comment type="similarity">
    <text evidence="2 5">Belongs to the HSF family.</text>
</comment>
<dbReference type="GeneTree" id="ENSGT00510000048674"/>
<dbReference type="OrthoDB" id="6418155at2759"/>
<dbReference type="InterPro" id="IPR036390">
    <property type="entry name" value="WH_DNA-bd_sf"/>
</dbReference>
<dbReference type="PRINTS" id="PR00056">
    <property type="entry name" value="HSFDOMAIN"/>
</dbReference>
<dbReference type="Ensembl" id="ENSSFOT00015040685.1">
    <property type="protein sequence ID" value="ENSSFOP00015079211.1"/>
    <property type="gene ID" value="ENSSFOG00015029855.1"/>
</dbReference>